<evidence type="ECO:0000313" key="1">
    <source>
        <dbReference type="EMBL" id="KIJ04580.1"/>
    </source>
</evidence>
<reference evidence="2" key="2">
    <citation type="submission" date="2015-01" db="EMBL/GenBank/DDBJ databases">
        <title>Evolutionary Origins and Diversification of the Mycorrhizal Mutualists.</title>
        <authorList>
            <consortium name="DOE Joint Genome Institute"/>
            <consortium name="Mycorrhizal Genomics Consortium"/>
            <person name="Kohler A."/>
            <person name="Kuo A."/>
            <person name="Nagy L.G."/>
            <person name="Floudas D."/>
            <person name="Copeland A."/>
            <person name="Barry K.W."/>
            <person name="Cichocki N."/>
            <person name="Veneault-Fourrey C."/>
            <person name="LaButti K."/>
            <person name="Lindquist E.A."/>
            <person name="Lipzen A."/>
            <person name="Lundell T."/>
            <person name="Morin E."/>
            <person name="Murat C."/>
            <person name="Riley R."/>
            <person name="Ohm R."/>
            <person name="Sun H."/>
            <person name="Tunlid A."/>
            <person name="Henrissat B."/>
            <person name="Grigoriev I.V."/>
            <person name="Hibbett D.S."/>
            <person name="Martin F."/>
        </authorList>
    </citation>
    <scope>NUCLEOTIDE SEQUENCE [LARGE SCALE GENOMIC DNA]</scope>
    <source>
        <strain evidence="2">ATCC 200175</strain>
    </source>
</reference>
<name>A0A0C9SSG1_PAXIN</name>
<reference evidence="1 2" key="1">
    <citation type="submission" date="2014-06" db="EMBL/GenBank/DDBJ databases">
        <authorList>
            <consortium name="DOE Joint Genome Institute"/>
            <person name="Kuo A."/>
            <person name="Kohler A."/>
            <person name="Nagy L.G."/>
            <person name="Floudas D."/>
            <person name="Copeland A."/>
            <person name="Barry K.W."/>
            <person name="Cichocki N."/>
            <person name="Veneault-Fourrey C."/>
            <person name="LaButti K."/>
            <person name="Lindquist E.A."/>
            <person name="Lipzen A."/>
            <person name="Lundell T."/>
            <person name="Morin E."/>
            <person name="Murat C."/>
            <person name="Sun H."/>
            <person name="Tunlid A."/>
            <person name="Henrissat B."/>
            <person name="Grigoriev I.V."/>
            <person name="Hibbett D.S."/>
            <person name="Martin F."/>
            <person name="Nordberg H.P."/>
            <person name="Cantor M.N."/>
            <person name="Hua S.X."/>
        </authorList>
    </citation>
    <scope>NUCLEOTIDE SEQUENCE [LARGE SCALE GENOMIC DNA]</scope>
    <source>
        <strain evidence="1 2">ATCC 200175</strain>
    </source>
</reference>
<proteinExistence type="predicted"/>
<dbReference type="AlphaFoldDB" id="A0A0C9SSG1"/>
<evidence type="ECO:0000313" key="2">
    <source>
        <dbReference type="Proteomes" id="UP000053647"/>
    </source>
</evidence>
<dbReference type="OrthoDB" id="3157803at2759"/>
<organism evidence="1 2">
    <name type="scientific">Paxillus involutus ATCC 200175</name>
    <dbReference type="NCBI Taxonomy" id="664439"/>
    <lineage>
        <taxon>Eukaryota</taxon>
        <taxon>Fungi</taxon>
        <taxon>Dikarya</taxon>
        <taxon>Basidiomycota</taxon>
        <taxon>Agaricomycotina</taxon>
        <taxon>Agaricomycetes</taxon>
        <taxon>Agaricomycetidae</taxon>
        <taxon>Boletales</taxon>
        <taxon>Paxilineae</taxon>
        <taxon>Paxillaceae</taxon>
        <taxon>Paxillus</taxon>
    </lineage>
</organism>
<protein>
    <submittedName>
        <fullName evidence="1">Uncharacterized protein</fullName>
    </submittedName>
</protein>
<accession>A0A0C9SSG1</accession>
<sequence>MCPNTSKADLPSIHDISTYIYNSFIKFLNTLKTRIQATTAGHISTTTDLESIDQTKATFMGLTVH</sequence>
<dbReference type="Proteomes" id="UP000053647">
    <property type="component" value="Unassembled WGS sequence"/>
</dbReference>
<gene>
    <name evidence="1" type="ORF">PAXINDRAFT_22125</name>
</gene>
<keyword evidence="2" id="KW-1185">Reference proteome</keyword>
<dbReference type="HOGENOM" id="CLU_2856070_0_0_1"/>
<dbReference type="EMBL" id="KN821698">
    <property type="protein sequence ID" value="KIJ04580.1"/>
    <property type="molecule type" value="Genomic_DNA"/>
</dbReference>